<dbReference type="GO" id="GO:0006289">
    <property type="term" value="P:nucleotide-excision repair"/>
    <property type="evidence" value="ECO:0007669"/>
    <property type="project" value="TreeGrafter"/>
</dbReference>
<dbReference type="GO" id="GO:0043138">
    <property type="term" value="F:3'-5' DNA helicase activity"/>
    <property type="evidence" value="ECO:0007669"/>
    <property type="project" value="TreeGrafter"/>
</dbReference>
<dbReference type="CDD" id="cd18797">
    <property type="entry name" value="SF2_C_Hrq"/>
    <property type="match status" value="1"/>
</dbReference>
<keyword evidence="6" id="KW-0347">Helicase</keyword>
<dbReference type="Proteomes" id="UP000318578">
    <property type="component" value="Unassembled WGS sequence"/>
</dbReference>
<accession>A0A557ZXP1</accession>
<dbReference type="SMART" id="SM00487">
    <property type="entry name" value="DEXDc"/>
    <property type="match status" value="1"/>
</dbReference>
<keyword evidence="6" id="KW-0378">Hydrolase</keyword>
<dbReference type="GO" id="GO:0005524">
    <property type="term" value="F:ATP binding"/>
    <property type="evidence" value="ECO:0007669"/>
    <property type="project" value="UniProtKB-KW"/>
</dbReference>
<evidence type="ECO:0000256" key="1">
    <source>
        <dbReference type="ARBA" id="ARBA00022741"/>
    </source>
</evidence>
<dbReference type="Pfam" id="PF22982">
    <property type="entry name" value="WHD_HRQ1"/>
    <property type="match status" value="1"/>
</dbReference>
<dbReference type="SUPFAM" id="SSF52540">
    <property type="entry name" value="P-loop containing nucleoside triphosphate hydrolases"/>
    <property type="match status" value="1"/>
</dbReference>
<dbReference type="NCBIfam" id="TIGR03817">
    <property type="entry name" value="DECH_helic"/>
    <property type="match status" value="1"/>
</dbReference>
<dbReference type="PANTHER" id="PTHR47957:SF3">
    <property type="entry name" value="ATP-DEPENDENT HELICASE HRQ1"/>
    <property type="match status" value="1"/>
</dbReference>
<gene>
    <name evidence="6" type="ORF">FNH06_34230</name>
</gene>
<comment type="caution">
    <text evidence="6">The sequence shown here is derived from an EMBL/GenBank/DDBJ whole genome shotgun (WGS) entry which is preliminary data.</text>
</comment>
<dbReference type="AlphaFoldDB" id="A0A557ZXP1"/>
<feature type="domain" description="Helicase ATP-binding" evidence="4">
    <location>
        <begin position="59"/>
        <end position="236"/>
    </location>
</feature>
<organism evidence="6 7">
    <name type="scientific">Amycolatopsis acidiphila</name>
    <dbReference type="NCBI Taxonomy" id="715473"/>
    <lineage>
        <taxon>Bacteria</taxon>
        <taxon>Bacillati</taxon>
        <taxon>Actinomycetota</taxon>
        <taxon>Actinomycetes</taxon>
        <taxon>Pseudonocardiales</taxon>
        <taxon>Pseudonocardiaceae</taxon>
        <taxon>Amycolatopsis</taxon>
    </lineage>
</organism>
<dbReference type="PANTHER" id="PTHR47957">
    <property type="entry name" value="ATP-DEPENDENT HELICASE HRQ1"/>
    <property type="match status" value="1"/>
</dbReference>
<keyword evidence="2" id="KW-0067">ATP-binding</keyword>
<evidence type="ECO:0000313" key="7">
    <source>
        <dbReference type="Proteomes" id="UP000318578"/>
    </source>
</evidence>
<evidence type="ECO:0000256" key="3">
    <source>
        <dbReference type="SAM" id="MobiDB-lite"/>
    </source>
</evidence>
<keyword evidence="7" id="KW-1185">Reference proteome</keyword>
<evidence type="ECO:0000259" key="5">
    <source>
        <dbReference type="PROSITE" id="PS51194"/>
    </source>
</evidence>
<dbReference type="InterPro" id="IPR018973">
    <property type="entry name" value="MZB"/>
</dbReference>
<dbReference type="InterPro" id="IPR055227">
    <property type="entry name" value="HRQ1_WHD"/>
</dbReference>
<feature type="compositionally biased region" description="Low complexity" evidence="3">
    <location>
        <begin position="681"/>
        <end position="690"/>
    </location>
</feature>
<name>A0A557ZXP1_9PSEU</name>
<evidence type="ECO:0000259" key="4">
    <source>
        <dbReference type="PROSITE" id="PS51192"/>
    </source>
</evidence>
<protein>
    <submittedName>
        <fullName evidence="6">DEAD/DEAH box helicase</fullName>
    </submittedName>
</protein>
<dbReference type="InterPro" id="IPR022307">
    <property type="entry name" value="Helicase_put_actinobac"/>
</dbReference>
<dbReference type="InterPro" id="IPR011545">
    <property type="entry name" value="DEAD/DEAH_box_helicase_dom"/>
</dbReference>
<dbReference type="Gene3D" id="3.40.50.300">
    <property type="entry name" value="P-loop containing nucleotide triphosphate hydrolases"/>
    <property type="match status" value="2"/>
</dbReference>
<evidence type="ECO:0000256" key="2">
    <source>
        <dbReference type="ARBA" id="ARBA00022840"/>
    </source>
</evidence>
<dbReference type="EMBL" id="VJZA01000098">
    <property type="protein sequence ID" value="TVT16760.1"/>
    <property type="molecule type" value="Genomic_DNA"/>
</dbReference>
<dbReference type="InterPro" id="IPR014001">
    <property type="entry name" value="Helicase_ATP-bd"/>
</dbReference>
<feature type="region of interest" description="Disordered" evidence="3">
    <location>
        <begin position="661"/>
        <end position="782"/>
    </location>
</feature>
<dbReference type="Pfam" id="PF00271">
    <property type="entry name" value="Helicase_C"/>
    <property type="match status" value="1"/>
</dbReference>
<evidence type="ECO:0000313" key="6">
    <source>
        <dbReference type="EMBL" id="TVT16760.1"/>
    </source>
</evidence>
<dbReference type="Pfam" id="PF09369">
    <property type="entry name" value="MZB"/>
    <property type="match status" value="1"/>
</dbReference>
<dbReference type="SMART" id="SM00490">
    <property type="entry name" value="HELICc"/>
    <property type="match status" value="1"/>
</dbReference>
<dbReference type="Pfam" id="PF00270">
    <property type="entry name" value="DEAD"/>
    <property type="match status" value="1"/>
</dbReference>
<sequence>MRRVTAGIPESANPVTHVAEQPARPARCAEWPSWADDGVVSALRKSGVEEPWTHQIEAASLAHSGRNVVVSTGTASGKSLAYQLPVLSDLVEDGRACALYLSPTKALGADQLRSVSSLDIDGVRAASYDGDTPMAERDWVRAHARWVFTNPDMLHRGILASHARWSRLFRKLAYVVVDECHGYRGVFGSHVALLLRRLQRVAQYYGSSPVFVLASATTASPAEFASRLIGQDCAAVVDDTSPRGARTVALWEPPLLEDFSGENGAPVRRSAGAEAGRILAELVIEGARTLAFVRSRRGAELTALGARRLLSEVDTELAGKVAAYRAGFLPEERRKLERALLSGELLGVATTNALELGVDIAGLDSVVLAGYPGTLASFWQQAGRAGRSGDDALVVFVARDDPLDTYLVHHPAAILDRPVETAVLDPANPYVLAPQLACAAAELPLTTKELDTFGGEAAREVLDMLVADKLLRRRPSGWYWTSKDRPQYEVDIRGSGGDQIAVVEADTSRLLGTVDPGSACTTVHPGAVYLHQGSSYVVDELDLEAGVALVHAEDPDWTTSAREVADISVLAVHERLDYGGVTVCLGDVAVTSQVVGYLRRRPSGQILDQVPLDLPEQKLETRAVWYTIADELLVDASVGAAAAAGPRRGAPVATNGHAAVSAHAAPGGHGGAPGGNGGAEGVEAGESPAGTGAGASGAGPAEERVGSGSVGRDQDRVQAGGVGLGEPGSTAEDRVGSGSVGPDEDRMQTGSVGPGEPGSTAENVVGTGEFSGTEERGGRTPGGAGLEPARIPGALHAAEHAAIGLLPLFATCDRWDIGGVSTALHADTGEATVFVHDGHPGGAGFADRGFAALVPWLAATREAIVSCECPAGCPSCVQSPKCGNGNDPLDKAGAVAVLDTVLGAVRHHGGRHDHVVVPQAATDATTSC</sequence>
<dbReference type="InterPro" id="IPR027417">
    <property type="entry name" value="P-loop_NTPase"/>
</dbReference>
<dbReference type="InterPro" id="IPR001650">
    <property type="entry name" value="Helicase_C-like"/>
</dbReference>
<reference evidence="6 7" key="1">
    <citation type="submission" date="2019-07" db="EMBL/GenBank/DDBJ databases">
        <title>New species of Amycolatopsis and Streptomyces.</title>
        <authorList>
            <person name="Duangmal K."/>
            <person name="Teo W.F.A."/>
            <person name="Lipun K."/>
        </authorList>
    </citation>
    <scope>NUCLEOTIDE SEQUENCE [LARGE SCALE GENOMIC DNA]</scope>
    <source>
        <strain evidence="6 7">JCM 30562</strain>
    </source>
</reference>
<proteinExistence type="predicted"/>
<keyword evidence="1" id="KW-0547">Nucleotide-binding</keyword>
<dbReference type="GO" id="GO:0003676">
    <property type="term" value="F:nucleic acid binding"/>
    <property type="evidence" value="ECO:0007669"/>
    <property type="project" value="InterPro"/>
</dbReference>
<dbReference type="OrthoDB" id="143059at2"/>
<dbReference type="PROSITE" id="PS51192">
    <property type="entry name" value="HELICASE_ATP_BIND_1"/>
    <property type="match status" value="1"/>
</dbReference>
<dbReference type="CDD" id="cd17923">
    <property type="entry name" value="DEXHc_Hrq1-like"/>
    <property type="match status" value="1"/>
</dbReference>
<dbReference type="FunFam" id="3.40.50.300:FF:001137">
    <property type="entry name" value="DEAD/DEAH box helicase"/>
    <property type="match status" value="1"/>
</dbReference>
<dbReference type="PROSITE" id="PS51194">
    <property type="entry name" value="HELICASE_CTER"/>
    <property type="match status" value="1"/>
</dbReference>
<dbReference type="GO" id="GO:0036297">
    <property type="term" value="P:interstrand cross-link repair"/>
    <property type="evidence" value="ECO:0007669"/>
    <property type="project" value="TreeGrafter"/>
</dbReference>
<feature type="domain" description="Helicase C-terminal" evidence="5">
    <location>
        <begin position="277"/>
        <end position="430"/>
    </location>
</feature>
<feature type="compositionally biased region" description="Gly residues" evidence="3">
    <location>
        <begin position="667"/>
        <end position="680"/>
    </location>
</feature>